<reference evidence="1" key="1">
    <citation type="submission" date="2023-03" db="EMBL/GenBank/DDBJ databases">
        <title>Massive genome expansion in bonnet fungi (Mycena s.s.) driven by repeated elements and novel gene families across ecological guilds.</title>
        <authorList>
            <consortium name="Lawrence Berkeley National Laboratory"/>
            <person name="Harder C.B."/>
            <person name="Miyauchi S."/>
            <person name="Viragh M."/>
            <person name="Kuo A."/>
            <person name="Thoen E."/>
            <person name="Andreopoulos B."/>
            <person name="Lu D."/>
            <person name="Skrede I."/>
            <person name="Drula E."/>
            <person name="Henrissat B."/>
            <person name="Morin E."/>
            <person name="Kohler A."/>
            <person name="Barry K."/>
            <person name="LaButti K."/>
            <person name="Morin E."/>
            <person name="Salamov A."/>
            <person name="Lipzen A."/>
            <person name="Mereny Z."/>
            <person name="Hegedus B."/>
            <person name="Baldrian P."/>
            <person name="Stursova M."/>
            <person name="Weitz H."/>
            <person name="Taylor A."/>
            <person name="Grigoriev I.V."/>
            <person name="Nagy L.G."/>
            <person name="Martin F."/>
            <person name="Kauserud H."/>
        </authorList>
    </citation>
    <scope>NUCLEOTIDE SEQUENCE</scope>
    <source>
        <strain evidence="1">CBHHK067</strain>
    </source>
</reference>
<dbReference type="AlphaFoldDB" id="A0AAD7M9G0"/>
<evidence type="ECO:0000313" key="1">
    <source>
        <dbReference type="EMBL" id="KAJ7706771.1"/>
    </source>
</evidence>
<comment type="caution">
    <text evidence="1">The sequence shown here is derived from an EMBL/GenBank/DDBJ whole genome shotgun (WGS) entry which is preliminary data.</text>
</comment>
<protein>
    <submittedName>
        <fullName evidence="1">Uncharacterized protein</fullName>
    </submittedName>
</protein>
<organism evidence="1 2">
    <name type="scientific">Mycena rosella</name>
    <name type="common">Pink bonnet</name>
    <name type="synonym">Agaricus rosellus</name>
    <dbReference type="NCBI Taxonomy" id="1033263"/>
    <lineage>
        <taxon>Eukaryota</taxon>
        <taxon>Fungi</taxon>
        <taxon>Dikarya</taxon>
        <taxon>Basidiomycota</taxon>
        <taxon>Agaricomycotina</taxon>
        <taxon>Agaricomycetes</taxon>
        <taxon>Agaricomycetidae</taxon>
        <taxon>Agaricales</taxon>
        <taxon>Marasmiineae</taxon>
        <taxon>Mycenaceae</taxon>
        <taxon>Mycena</taxon>
    </lineage>
</organism>
<accession>A0AAD7M9G0</accession>
<evidence type="ECO:0000313" key="2">
    <source>
        <dbReference type="Proteomes" id="UP001221757"/>
    </source>
</evidence>
<name>A0AAD7M9G0_MYCRO</name>
<keyword evidence="2" id="KW-1185">Reference proteome</keyword>
<sequence>MATKTNYRRLPQELIDAIVHEFDDGSPCLIACSQTAKTFRVPCQRIIFRAVVLHGEETHGFFNTCRRACDLLAASPLLAVYVCHLSIPLPTVEKETRYLKGVLGALHNVERFMISNPGESVNWNPNLDSAIFRIVSLPSLDRLHLINVSYLPSSLVYLTASATRVLSLNGVYIQKTLVGAPAPSLLQLEHLIISSSRASRGMTPIWDLIRKLRKEGYLQHLRRVSLKLETDEDYLQIFAPLTDIIQHLEMDCSRHFSLIKIPRFELLRILELAFYIGMFRDLPSSLSLVVLDFPSSAPLLERLTLTLGIMPRIPEIPWSLDPPYPVFDTGFMERRDLPRLHNVTWSSTHLCHFVTSLRNEKVRNLDGCTKVRHSDEDLGKLVT</sequence>
<dbReference type="Proteomes" id="UP001221757">
    <property type="component" value="Unassembled WGS sequence"/>
</dbReference>
<dbReference type="EMBL" id="JARKIE010000006">
    <property type="protein sequence ID" value="KAJ7706771.1"/>
    <property type="molecule type" value="Genomic_DNA"/>
</dbReference>
<gene>
    <name evidence="1" type="ORF">B0H17DRAFT_1287390</name>
</gene>
<proteinExistence type="predicted"/>